<name>A0A8S5P7F3_9CAUD</name>
<keyword evidence="1" id="KW-0472">Membrane</keyword>
<evidence type="ECO:0000313" key="2">
    <source>
        <dbReference type="EMBL" id="DAE02355.1"/>
    </source>
</evidence>
<feature type="transmembrane region" description="Helical" evidence="1">
    <location>
        <begin position="12"/>
        <end position="29"/>
    </location>
</feature>
<accession>A0A8S5P7F3</accession>
<evidence type="ECO:0000256" key="1">
    <source>
        <dbReference type="SAM" id="Phobius"/>
    </source>
</evidence>
<sequence>MMYIIYNNLYYIVYYIIISDLCYIELYNYI</sequence>
<keyword evidence="1" id="KW-0812">Transmembrane</keyword>
<dbReference type="EMBL" id="BK015344">
    <property type="protein sequence ID" value="DAE02355.1"/>
    <property type="molecule type" value="Genomic_DNA"/>
</dbReference>
<organism evidence="2">
    <name type="scientific">Herelleviridae sp. cttEB8</name>
    <dbReference type="NCBI Taxonomy" id="2825832"/>
    <lineage>
        <taxon>Viruses</taxon>
        <taxon>Duplodnaviria</taxon>
        <taxon>Heunggongvirae</taxon>
        <taxon>Uroviricota</taxon>
        <taxon>Caudoviricetes</taxon>
        <taxon>Herelleviridae</taxon>
    </lineage>
</organism>
<proteinExistence type="predicted"/>
<reference evidence="2" key="1">
    <citation type="journal article" date="2021" name="Proc. Natl. Acad. Sci. U.S.A.">
        <title>A Catalog of Tens of Thousands of Viruses from Human Metagenomes Reveals Hidden Associations with Chronic Diseases.</title>
        <authorList>
            <person name="Tisza M.J."/>
            <person name="Buck C.B."/>
        </authorList>
    </citation>
    <scope>NUCLEOTIDE SEQUENCE</scope>
    <source>
        <strain evidence="2">CttEB8</strain>
    </source>
</reference>
<keyword evidence="1" id="KW-1133">Transmembrane helix</keyword>
<protein>
    <submittedName>
        <fullName evidence="2">Uncharacterized protein</fullName>
    </submittedName>
</protein>